<dbReference type="InterPro" id="IPR028098">
    <property type="entry name" value="Glyco_trans_4-like_N"/>
</dbReference>
<reference evidence="4 5" key="1">
    <citation type="submission" date="2023-02" db="EMBL/GenBank/DDBJ databases">
        <title>Genome sequence of Sphingomonas naphthae.</title>
        <authorList>
            <person name="Kim S."/>
            <person name="Heo J."/>
            <person name="Kwon S.-W."/>
        </authorList>
    </citation>
    <scope>NUCLEOTIDE SEQUENCE [LARGE SCALE GENOMIC DNA]</scope>
    <source>
        <strain evidence="4 5">KACC 18716</strain>
    </source>
</reference>
<dbReference type="RefSeq" id="WP_273690391.1">
    <property type="nucleotide sequence ID" value="NZ_CP117411.1"/>
</dbReference>
<feature type="domain" description="Glycosyltransferase subfamily 4-like N-terminal" evidence="3">
    <location>
        <begin position="31"/>
        <end position="178"/>
    </location>
</feature>
<proteinExistence type="predicted"/>
<organism evidence="4 5">
    <name type="scientific">Sphingomonas naphthae</name>
    <dbReference type="NCBI Taxonomy" id="1813468"/>
    <lineage>
        <taxon>Bacteria</taxon>
        <taxon>Pseudomonadati</taxon>
        <taxon>Pseudomonadota</taxon>
        <taxon>Alphaproteobacteria</taxon>
        <taxon>Sphingomonadales</taxon>
        <taxon>Sphingomonadaceae</taxon>
        <taxon>Sphingomonas</taxon>
    </lineage>
</organism>
<evidence type="ECO:0000259" key="3">
    <source>
        <dbReference type="Pfam" id="PF13579"/>
    </source>
</evidence>
<dbReference type="EMBL" id="CP117411">
    <property type="protein sequence ID" value="WCT74942.1"/>
    <property type="molecule type" value="Genomic_DNA"/>
</dbReference>
<name>A0ABY7TNX6_9SPHN</name>
<evidence type="ECO:0000256" key="1">
    <source>
        <dbReference type="ARBA" id="ARBA00022676"/>
    </source>
</evidence>
<sequence>MLNQPESAFAISDAPQGGRIAIILFDLSATGVVRNAIAIANHLAERGYKIDLVVCAMRGPLRGFVSPAVRLVDLGSAQGIASRWLLLLRAIPDLATHLRRSRPDVLLSPGNHLHLFALLASAGIGGLHRIYRISNELDPDRGGPLLLRPFIWASRRLSLSLIGLSATRVLFVSSMLARGRGLPAPLRRKGIAIDNGVNISAVRAAAAIPLPDDWRPRDVPLAIAIGRLSAQKNYTTLIEALAIANRTRPIDLLILGDKAGRRARLMNWAARCGVADRVEIRASTANPFPLLAAADLFVLPSLWEGAPNVLLEAMACGKPVVASSSAGNAGAVLENGRHGRLVDPRSADEIAAAMLAQIGPDRLLPHDRVLDYDLGPVLRRIERICGEVLA</sequence>
<keyword evidence="1" id="KW-0328">Glycosyltransferase</keyword>
<dbReference type="PANTHER" id="PTHR12526">
    <property type="entry name" value="GLYCOSYLTRANSFERASE"/>
    <property type="match status" value="1"/>
</dbReference>
<keyword evidence="2" id="KW-0808">Transferase</keyword>
<dbReference type="Proteomes" id="UP001220395">
    <property type="component" value="Chromosome"/>
</dbReference>
<accession>A0ABY7TNX6</accession>
<dbReference type="CDD" id="cd03811">
    <property type="entry name" value="GT4_GT28_WabH-like"/>
    <property type="match status" value="1"/>
</dbReference>
<dbReference type="SUPFAM" id="SSF53756">
    <property type="entry name" value="UDP-Glycosyltransferase/glycogen phosphorylase"/>
    <property type="match status" value="1"/>
</dbReference>
<evidence type="ECO:0000313" key="5">
    <source>
        <dbReference type="Proteomes" id="UP001220395"/>
    </source>
</evidence>
<evidence type="ECO:0000313" key="4">
    <source>
        <dbReference type="EMBL" id="WCT74942.1"/>
    </source>
</evidence>
<dbReference type="PANTHER" id="PTHR12526:SF510">
    <property type="entry name" value="D-INOSITOL 3-PHOSPHATE GLYCOSYLTRANSFERASE"/>
    <property type="match status" value="1"/>
</dbReference>
<evidence type="ECO:0000256" key="2">
    <source>
        <dbReference type="ARBA" id="ARBA00022679"/>
    </source>
</evidence>
<keyword evidence="5" id="KW-1185">Reference proteome</keyword>
<protein>
    <submittedName>
        <fullName evidence="4">Glycosyltransferase</fullName>
    </submittedName>
</protein>
<dbReference type="Pfam" id="PF13692">
    <property type="entry name" value="Glyco_trans_1_4"/>
    <property type="match status" value="1"/>
</dbReference>
<dbReference type="Gene3D" id="3.40.50.2000">
    <property type="entry name" value="Glycogen Phosphorylase B"/>
    <property type="match status" value="2"/>
</dbReference>
<gene>
    <name evidence="4" type="ORF">PQ455_06910</name>
</gene>
<dbReference type="Pfam" id="PF13579">
    <property type="entry name" value="Glyco_trans_4_4"/>
    <property type="match status" value="1"/>
</dbReference>